<keyword evidence="7" id="KW-0547">Nucleotide-binding</keyword>
<dbReference type="PROSITE" id="PS50894">
    <property type="entry name" value="HPT"/>
    <property type="match status" value="1"/>
</dbReference>
<feature type="domain" description="CheW-like" evidence="15">
    <location>
        <begin position="525"/>
        <end position="660"/>
    </location>
</feature>
<evidence type="ECO:0000256" key="12">
    <source>
        <dbReference type="PROSITE-ProRule" id="PRU00110"/>
    </source>
</evidence>
<dbReference type="PROSITE" id="PS50109">
    <property type="entry name" value="HIS_KIN"/>
    <property type="match status" value="1"/>
</dbReference>
<evidence type="ECO:0000313" key="18">
    <source>
        <dbReference type="Proteomes" id="UP000474957"/>
    </source>
</evidence>
<evidence type="ECO:0000256" key="4">
    <source>
        <dbReference type="ARBA" id="ARBA00022500"/>
    </source>
</evidence>
<dbReference type="Gene3D" id="2.30.30.40">
    <property type="entry name" value="SH3 Domains"/>
    <property type="match status" value="1"/>
</dbReference>
<keyword evidence="8" id="KW-0418">Kinase</keyword>
<dbReference type="InterPro" id="IPR051315">
    <property type="entry name" value="Bact_Chemotaxis_CheA"/>
</dbReference>
<evidence type="ECO:0000256" key="10">
    <source>
        <dbReference type="ARBA" id="ARBA00023012"/>
    </source>
</evidence>
<dbReference type="InterPro" id="IPR003594">
    <property type="entry name" value="HATPase_dom"/>
</dbReference>
<dbReference type="InterPro" id="IPR005467">
    <property type="entry name" value="His_kinase_dom"/>
</dbReference>
<dbReference type="InterPro" id="IPR008207">
    <property type="entry name" value="Sig_transdc_His_kin_Hpt_dom"/>
</dbReference>
<feature type="region of interest" description="Disordered" evidence="13">
    <location>
        <begin position="129"/>
        <end position="155"/>
    </location>
</feature>
<dbReference type="PRINTS" id="PR00344">
    <property type="entry name" value="BCTRLSENSOR"/>
</dbReference>
<dbReference type="InterPro" id="IPR036641">
    <property type="entry name" value="HPT_dom_sf"/>
</dbReference>
<feature type="region of interest" description="Disordered" evidence="13">
    <location>
        <begin position="252"/>
        <end position="272"/>
    </location>
</feature>
<dbReference type="Proteomes" id="UP000474957">
    <property type="component" value="Unassembled WGS sequence"/>
</dbReference>
<protein>
    <recommendedName>
        <fullName evidence="3">Chemotaxis protein CheA</fullName>
        <ecNumber evidence="2">2.7.13.3</ecNumber>
    </recommendedName>
</protein>
<evidence type="ECO:0000256" key="8">
    <source>
        <dbReference type="ARBA" id="ARBA00022777"/>
    </source>
</evidence>
<sequence>MDDEDDFRTLFFAEARELLDGFQGQLAALESGDGDGDTVHAAFRAVHSVKGGAAAFGFDVLVGLAHEAESVMDALRGAGRAPDAALLSHLMRAGDMLTRLLDAAETGGNVPAAELEDLCNTLRAELPTDPAGAFEDAPGMAEPDMPDAADPDPEPRRVRISPGPDFFEAGHDMLLLIRAARNHGLCAVAVAGDLPPPDRFDPAECPLSWTLTFDDSAPELDRFLEIYADTAEIAGPDPAAAAAPAPAAAPAAAPSAAPAAGPGAAAVPGPPAPAASLRVETVRIDRLVNLVGEVLIAQSVMAQRMAETEVRPGSDLHRALDAMSRQLREMQAQVMAIRAQPVAVAFRRMPALVRDLSAKLDKKVRLSMDGEHTEVDATVIAELADPLTHMIRNAMDHGLEPPEARRAAGKPEQGRIRLSAKHRGDHVRITVEDDGGGIDRDRVLARALEHGILVPGDRPSPEDIDNLIFHPGFTTAETVSAVSGRGVGMDVVRRRIVSLGGRCSLASTPGLGTRVTIALPLTLAVMDGMTVRVGAQKYVLPLSSVVEAVGLDAAARPGRLPDGAPMLERRGAYLRLVSLRRALGLPGADPDAAVAVVIDAEDAGRIALAVDELIGQRQVVLKSLETNYRKVPGVSGATILGDGQVALILDLPRLLAPAARAPAEALT</sequence>
<gene>
    <name evidence="17" type="ORF">GE300_07495</name>
</gene>
<dbReference type="Pfam" id="PF02895">
    <property type="entry name" value="H-kinase_dim"/>
    <property type="match status" value="1"/>
</dbReference>
<dbReference type="FunFam" id="3.30.565.10:FF:000016">
    <property type="entry name" value="Chemotaxis protein CheA, putative"/>
    <property type="match status" value="1"/>
</dbReference>
<evidence type="ECO:0000259" key="15">
    <source>
        <dbReference type="PROSITE" id="PS50851"/>
    </source>
</evidence>
<dbReference type="SMART" id="SM00387">
    <property type="entry name" value="HATPase_c"/>
    <property type="match status" value="1"/>
</dbReference>
<evidence type="ECO:0000256" key="1">
    <source>
        <dbReference type="ARBA" id="ARBA00000085"/>
    </source>
</evidence>
<comment type="caution">
    <text evidence="17">The sequence shown here is derived from an EMBL/GenBank/DDBJ whole genome shotgun (WGS) entry which is preliminary data.</text>
</comment>
<evidence type="ECO:0000256" key="11">
    <source>
        <dbReference type="ARBA" id="ARBA00035100"/>
    </source>
</evidence>
<dbReference type="Gene3D" id="1.10.287.560">
    <property type="entry name" value="Histidine kinase CheA-like, homodimeric domain"/>
    <property type="match status" value="1"/>
</dbReference>
<dbReference type="RefSeq" id="WP_154445943.1">
    <property type="nucleotide sequence ID" value="NZ_WIND01000004.1"/>
</dbReference>
<dbReference type="Pfam" id="PF02518">
    <property type="entry name" value="HATPase_c"/>
    <property type="match status" value="1"/>
</dbReference>
<evidence type="ECO:0000256" key="3">
    <source>
        <dbReference type="ARBA" id="ARBA00021495"/>
    </source>
</evidence>
<dbReference type="SMART" id="SM01231">
    <property type="entry name" value="H-kinase_dim"/>
    <property type="match status" value="1"/>
</dbReference>
<keyword evidence="6" id="KW-0808">Transferase</keyword>
<comment type="function">
    <text evidence="11">Involved in the transmission of sensory signals from the chemoreceptors to the flagellar motors. CheA is autophosphorylated; it can transfer its phosphate group to either CheB or CheY.</text>
</comment>
<feature type="modified residue" description="Phosphohistidine" evidence="12">
    <location>
        <position position="47"/>
    </location>
</feature>
<dbReference type="SUPFAM" id="SSF50341">
    <property type="entry name" value="CheW-like"/>
    <property type="match status" value="1"/>
</dbReference>
<dbReference type="EC" id="2.7.13.3" evidence="2"/>
<dbReference type="PANTHER" id="PTHR43395">
    <property type="entry name" value="SENSOR HISTIDINE KINASE CHEA"/>
    <property type="match status" value="1"/>
</dbReference>
<feature type="domain" description="Histidine kinase" evidence="14">
    <location>
        <begin position="324"/>
        <end position="523"/>
    </location>
</feature>
<name>A0A6L5YZL9_9RHOB</name>
<dbReference type="InterPro" id="IPR036097">
    <property type="entry name" value="HisK_dim/P_sf"/>
</dbReference>
<dbReference type="GO" id="GO:0006935">
    <property type="term" value="P:chemotaxis"/>
    <property type="evidence" value="ECO:0007669"/>
    <property type="project" value="UniProtKB-KW"/>
</dbReference>
<organism evidence="17 18">
    <name type="scientific">Halovulum marinum</name>
    <dbReference type="NCBI Taxonomy" id="2662447"/>
    <lineage>
        <taxon>Bacteria</taxon>
        <taxon>Pseudomonadati</taxon>
        <taxon>Pseudomonadota</taxon>
        <taxon>Alphaproteobacteria</taxon>
        <taxon>Rhodobacterales</taxon>
        <taxon>Paracoccaceae</taxon>
        <taxon>Halovulum</taxon>
    </lineage>
</organism>
<evidence type="ECO:0000256" key="5">
    <source>
        <dbReference type="ARBA" id="ARBA00022553"/>
    </source>
</evidence>
<dbReference type="SMART" id="SM00260">
    <property type="entry name" value="CheW"/>
    <property type="match status" value="1"/>
</dbReference>
<dbReference type="InterPro" id="IPR036890">
    <property type="entry name" value="HATPase_C_sf"/>
</dbReference>
<reference evidence="17 18" key="1">
    <citation type="submission" date="2019-10" db="EMBL/GenBank/DDBJ databases">
        <title>Cognatihalovulum marinum gen. nov. sp. nov., a new member of the family Rhodobacteraceae isolated from deep seawater of the Northwest Indian Ocean.</title>
        <authorList>
            <person name="Ruan C."/>
            <person name="Wang J."/>
            <person name="Zheng X."/>
            <person name="Song L."/>
            <person name="Zhu Y."/>
            <person name="Huang Y."/>
            <person name="Lu Z."/>
            <person name="Du W."/>
            <person name="Huang L."/>
            <person name="Dai X."/>
        </authorList>
    </citation>
    <scope>NUCLEOTIDE SEQUENCE [LARGE SCALE GENOMIC DNA]</scope>
    <source>
        <strain evidence="17 18">2CG4</strain>
    </source>
</reference>
<dbReference type="InterPro" id="IPR004358">
    <property type="entry name" value="Sig_transdc_His_kin-like_C"/>
</dbReference>
<dbReference type="InterPro" id="IPR004105">
    <property type="entry name" value="CheA-like_dim"/>
</dbReference>
<evidence type="ECO:0000256" key="9">
    <source>
        <dbReference type="ARBA" id="ARBA00022840"/>
    </source>
</evidence>
<keyword evidence="5 12" id="KW-0597">Phosphoprotein</keyword>
<dbReference type="SUPFAM" id="SSF47384">
    <property type="entry name" value="Homodimeric domain of signal transducing histidine kinase"/>
    <property type="match status" value="1"/>
</dbReference>
<feature type="compositionally biased region" description="Low complexity" evidence="13">
    <location>
        <begin position="252"/>
        <end position="267"/>
    </location>
</feature>
<evidence type="ECO:0000256" key="2">
    <source>
        <dbReference type="ARBA" id="ARBA00012438"/>
    </source>
</evidence>
<comment type="catalytic activity">
    <reaction evidence="1">
        <text>ATP + protein L-histidine = ADP + protein N-phospho-L-histidine.</text>
        <dbReference type="EC" id="2.7.13.3"/>
    </reaction>
</comment>
<dbReference type="InterPro" id="IPR002545">
    <property type="entry name" value="CheW-lke_dom"/>
</dbReference>
<evidence type="ECO:0000256" key="7">
    <source>
        <dbReference type="ARBA" id="ARBA00022741"/>
    </source>
</evidence>
<proteinExistence type="predicted"/>
<evidence type="ECO:0000259" key="14">
    <source>
        <dbReference type="PROSITE" id="PS50109"/>
    </source>
</evidence>
<dbReference type="PANTHER" id="PTHR43395:SF10">
    <property type="entry name" value="CHEMOTAXIS PROTEIN CHEA"/>
    <property type="match status" value="1"/>
</dbReference>
<evidence type="ECO:0000256" key="6">
    <source>
        <dbReference type="ARBA" id="ARBA00022679"/>
    </source>
</evidence>
<dbReference type="InterPro" id="IPR036061">
    <property type="entry name" value="CheW-like_dom_sf"/>
</dbReference>
<keyword evidence="18" id="KW-1185">Reference proteome</keyword>
<feature type="domain" description="HPt" evidence="16">
    <location>
        <begin position="1"/>
        <end position="104"/>
    </location>
</feature>
<dbReference type="Gene3D" id="1.20.120.160">
    <property type="entry name" value="HPT domain"/>
    <property type="match status" value="1"/>
</dbReference>
<keyword evidence="4" id="KW-0145">Chemotaxis</keyword>
<dbReference type="GO" id="GO:0005524">
    <property type="term" value="F:ATP binding"/>
    <property type="evidence" value="ECO:0007669"/>
    <property type="project" value="UniProtKB-KW"/>
</dbReference>
<evidence type="ECO:0000256" key="13">
    <source>
        <dbReference type="SAM" id="MobiDB-lite"/>
    </source>
</evidence>
<dbReference type="CDD" id="cd00731">
    <property type="entry name" value="CheA_reg"/>
    <property type="match status" value="1"/>
</dbReference>
<dbReference type="Pfam" id="PF01627">
    <property type="entry name" value="Hpt"/>
    <property type="match status" value="1"/>
</dbReference>
<dbReference type="CDD" id="cd00088">
    <property type="entry name" value="HPT"/>
    <property type="match status" value="1"/>
</dbReference>
<dbReference type="CDD" id="cd16916">
    <property type="entry name" value="HATPase_CheA-like"/>
    <property type="match status" value="1"/>
</dbReference>
<dbReference type="SMART" id="SM00073">
    <property type="entry name" value="HPT"/>
    <property type="match status" value="1"/>
</dbReference>
<dbReference type="PROSITE" id="PS50851">
    <property type="entry name" value="CHEW"/>
    <property type="match status" value="1"/>
</dbReference>
<accession>A0A6L5YZL9</accession>
<keyword evidence="9" id="KW-0067">ATP-binding</keyword>
<dbReference type="SUPFAM" id="SSF47226">
    <property type="entry name" value="Histidine-containing phosphotransfer domain, HPT domain"/>
    <property type="match status" value="1"/>
</dbReference>
<dbReference type="GO" id="GO:0005737">
    <property type="term" value="C:cytoplasm"/>
    <property type="evidence" value="ECO:0007669"/>
    <property type="project" value="InterPro"/>
</dbReference>
<dbReference type="GO" id="GO:0000155">
    <property type="term" value="F:phosphorelay sensor kinase activity"/>
    <property type="evidence" value="ECO:0007669"/>
    <property type="project" value="InterPro"/>
</dbReference>
<dbReference type="InterPro" id="IPR037006">
    <property type="entry name" value="CheA-like_homodim_sf"/>
</dbReference>
<evidence type="ECO:0000259" key="16">
    <source>
        <dbReference type="PROSITE" id="PS50894"/>
    </source>
</evidence>
<dbReference type="Pfam" id="PF01584">
    <property type="entry name" value="CheW"/>
    <property type="match status" value="1"/>
</dbReference>
<dbReference type="Gene3D" id="3.30.565.10">
    <property type="entry name" value="Histidine kinase-like ATPase, C-terminal domain"/>
    <property type="match status" value="1"/>
</dbReference>
<dbReference type="SUPFAM" id="SSF55874">
    <property type="entry name" value="ATPase domain of HSP90 chaperone/DNA topoisomerase II/histidine kinase"/>
    <property type="match status" value="1"/>
</dbReference>
<dbReference type="EMBL" id="WIND01000004">
    <property type="protein sequence ID" value="MSU89459.1"/>
    <property type="molecule type" value="Genomic_DNA"/>
</dbReference>
<dbReference type="AlphaFoldDB" id="A0A6L5YZL9"/>
<evidence type="ECO:0000313" key="17">
    <source>
        <dbReference type="EMBL" id="MSU89459.1"/>
    </source>
</evidence>
<keyword evidence="10" id="KW-0902">Two-component regulatory system</keyword>
<dbReference type="FunFam" id="2.30.30.40:FF:000048">
    <property type="entry name" value="Chemotaxis protein CheA, putative"/>
    <property type="match status" value="1"/>
</dbReference>